<organism evidence="2 3">
    <name type="scientific">Ignelater luminosus</name>
    <name type="common">Cucubano</name>
    <name type="synonym">Pyrophorus luminosus</name>
    <dbReference type="NCBI Taxonomy" id="2038154"/>
    <lineage>
        <taxon>Eukaryota</taxon>
        <taxon>Metazoa</taxon>
        <taxon>Ecdysozoa</taxon>
        <taxon>Arthropoda</taxon>
        <taxon>Hexapoda</taxon>
        <taxon>Insecta</taxon>
        <taxon>Pterygota</taxon>
        <taxon>Neoptera</taxon>
        <taxon>Endopterygota</taxon>
        <taxon>Coleoptera</taxon>
        <taxon>Polyphaga</taxon>
        <taxon>Elateriformia</taxon>
        <taxon>Elateroidea</taxon>
        <taxon>Elateridae</taxon>
        <taxon>Agrypninae</taxon>
        <taxon>Pyrophorini</taxon>
        <taxon>Ignelater</taxon>
    </lineage>
</organism>
<accession>A0A8K0GN15</accession>
<reference evidence="2" key="1">
    <citation type="submission" date="2019-08" db="EMBL/GenBank/DDBJ databases">
        <title>The genome of the North American firefly Photinus pyralis.</title>
        <authorList>
            <consortium name="Photinus pyralis genome working group"/>
            <person name="Fallon T.R."/>
            <person name="Sander Lower S.E."/>
            <person name="Weng J.-K."/>
        </authorList>
    </citation>
    <scope>NUCLEOTIDE SEQUENCE</scope>
    <source>
        <strain evidence="2">TRF0915ILg1</strain>
        <tissue evidence="2">Whole body</tissue>
    </source>
</reference>
<feature type="transmembrane region" description="Helical" evidence="1">
    <location>
        <begin position="68"/>
        <end position="88"/>
    </location>
</feature>
<evidence type="ECO:0000313" key="2">
    <source>
        <dbReference type="EMBL" id="KAF2906164.1"/>
    </source>
</evidence>
<keyword evidence="1" id="KW-0472">Membrane</keyword>
<gene>
    <name evidence="2" type="ORF">ILUMI_00002</name>
</gene>
<sequence length="138" mass="15147">MALRVPNCCFCFDLKYGFLTFGVISLICRVIILTMSWGSAVLAADVIANLAMVDDAGVFYKVASSYNFNITAMLGYATATTIALFFALRGIMMEKSILIFPYIVVLVIEIIADILLHIYLIAVVTNMFLISLLISVGK</sequence>
<evidence type="ECO:0000313" key="3">
    <source>
        <dbReference type="Proteomes" id="UP000801492"/>
    </source>
</evidence>
<protein>
    <submittedName>
        <fullName evidence="2">Uncharacterized protein</fullName>
    </submittedName>
</protein>
<dbReference type="Proteomes" id="UP000801492">
    <property type="component" value="Unassembled WGS sequence"/>
</dbReference>
<keyword evidence="1" id="KW-0812">Transmembrane</keyword>
<feature type="transmembrane region" description="Helical" evidence="1">
    <location>
        <begin position="21"/>
        <end position="48"/>
    </location>
</feature>
<keyword evidence="1" id="KW-1133">Transmembrane helix</keyword>
<dbReference type="OrthoDB" id="6746335at2759"/>
<proteinExistence type="predicted"/>
<dbReference type="AlphaFoldDB" id="A0A8K0GN15"/>
<name>A0A8K0GN15_IGNLU</name>
<keyword evidence="3" id="KW-1185">Reference proteome</keyword>
<feature type="transmembrane region" description="Helical" evidence="1">
    <location>
        <begin position="95"/>
        <end position="112"/>
    </location>
</feature>
<comment type="caution">
    <text evidence="2">The sequence shown here is derived from an EMBL/GenBank/DDBJ whole genome shotgun (WGS) entry which is preliminary data.</text>
</comment>
<dbReference type="EMBL" id="VTPC01000006">
    <property type="protein sequence ID" value="KAF2906164.1"/>
    <property type="molecule type" value="Genomic_DNA"/>
</dbReference>
<evidence type="ECO:0000256" key="1">
    <source>
        <dbReference type="SAM" id="Phobius"/>
    </source>
</evidence>